<evidence type="ECO:0000313" key="1">
    <source>
        <dbReference type="EMBL" id="ETW97885.1"/>
    </source>
</evidence>
<sequence length="195" mass="21846">MLRVVSIVEGHGDVEAVPLLLRRIFYDLLGRADVMVLRSIRVPKTKLVKSGELERAVELAARQTQDGDAVLILIDADDDCPAELAPQLLSRATETRADRHIRVVLANKEYEAWFLAAVESIAGHRHLRPDLTPPAAPETIRDAKGWLTQYSRPQTAYRETLDQPALTQIFDLNQARTCPSFDKLCRDMASLFSNS</sequence>
<comment type="caution">
    <text evidence="1">The sequence shown here is derived from an EMBL/GenBank/DDBJ whole genome shotgun (WGS) entry which is preliminary data.</text>
</comment>
<proteinExistence type="predicted"/>
<protein>
    <recommendedName>
        <fullName evidence="3">DUF4276 family protein</fullName>
    </recommendedName>
</protein>
<dbReference type="HOGENOM" id="CLU_100239_0_0_7"/>
<evidence type="ECO:0000313" key="2">
    <source>
        <dbReference type="Proteomes" id="UP000019141"/>
    </source>
</evidence>
<gene>
    <name evidence="1" type="ORF">ETSY1_21010</name>
</gene>
<dbReference type="Pfam" id="PF14103">
    <property type="entry name" value="DUF4276"/>
    <property type="match status" value="1"/>
</dbReference>
<accession>W4LJL3</accession>
<keyword evidence="2" id="KW-1185">Reference proteome</keyword>
<name>W4LJL3_ENTF1</name>
<dbReference type="Proteomes" id="UP000019141">
    <property type="component" value="Unassembled WGS sequence"/>
</dbReference>
<organism evidence="1 2">
    <name type="scientific">Entotheonella factor</name>
    <dbReference type="NCBI Taxonomy" id="1429438"/>
    <lineage>
        <taxon>Bacteria</taxon>
        <taxon>Pseudomonadati</taxon>
        <taxon>Nitrospinota/Tectimicrobiota group</taxon>
        <taxon>Candidatus Tectimicrobiota</taxon>
        <taxon>Candidatus Entotheonellia</taxon>
        <taxon>Candidatus Entotheonellales</taxon>
        <taxon>Candidatus Entotheonellaceae</taxon>
        <taxon>Candidatus Entotheonella</taxon>
    </lineage>
</organism>
<dbReference type="InterPro" id="IPR025455">
    <property type="entry name" value="DUF4276"/>
</dbReference>
<evidence type="ECO:0008006" key="3">
    <source>
        <dbReference type="Google" id="ProtNLM"/>
    </source>
</evidence>
<dbReference type="PATRIC" id="fig|1429438.4.peg.4072"/>
<dbReference type="AlphaFoldDB" id="W4LJL3"/>
<dbReference type="EMBL" id="AZHW01000608">
    <property type="protein sequence ID" value="ETW97885.1"/>
    <property type="molecule type" value="Genomic_DNA"/>
</dbReference>
<reference evidence="1 2" key="1">
    <citation type="journal article" date="2014" name="Nature">
        <title>An environmental bacterial taxon with a large and distinct metabolic repertoire.</title>
        <authorList>
            <person name="Wilson M.C."/>
            <person name="Mori T."/>
            <person name="Ruckert C."/>
            <person name="Uria A.R."/>
            <person name="Helf M.J."/>
            <person name="Takada K."/>
            <person name="Gernert C."/>
            <person name="Steffens U.A."/>
            <person name="Heycke N."/>
            <person name="Schmitt S."/>
            <person name="Rinke C."/>
            <person name="Helfrich E.J."/>
            <person name="Brachmann A.O."/>
            <person name="Gurgui C."/>
            <person name="Wakimoto T."/>
            <person name="Kracht M."/>
            <person name="Crusemann M."/>
            <person name="Hentschel U."/>
            <person name="Abe I."/>
            <person name="Matsunaga S."/>
            <person name="Kalinowski J."/>
            <person name="Takeyama H."/>
            <person name="Piel J."/>
        </authorList>
    </citation>
    <scope>NUCLEOTIDE SEQUENCE [LARGE SCALE GENOMIC DNA]</scope>
    <source>
        <strain evidence="2">TSY1</strain>
    </source>
</reference>